<dbReference type="GO" id="GO:0000994">
    <property type="term" value="F:RNA polymerase III core binding"/>
    <property type="evidence" value="ECO:0007669"/>
    <property type="project" value="TreeGrafter"/>
</dbReference>
<reference evidence="3 4" key="1">
    <citation type="journal article" date="2015" name="Parasit. Vectors">
        <title>Draft genome of the scabies mite.</title>
        <authorList>
            <person name="Rider S.D.Jr."/>
            <person name="Morgan M.S."/>
            <person name="Arlian L.G."/>
        </authorList>
    </citation>
    <scope>NUCLEOTIDE SEQUENCE [LARGE SCALE GENOMIC DNA]</scope>
    <source>
        <strain evidence="3">Arlian Lab</strain>
    </source>
</reference>
<organism evidence="3 4">
    <name type="scientific">Sarcoptes scabiei</name>
    <name type="common">Itch mite</name>
    <name type="synonym">Acarus scabiei</name>
    <dbReference type="NCBI Taxonomy" id="52283"/>
    <lineage>
        <taxon>Eukaryota</taxon>
        <taxon>Metazoa</taxon>
        <taxon>Ecdysozoa</taxon>
        <taxon>Arthropoda</taxon>
        <taxon>Chelicerata</taxon>
        <taxon>Arachnida</taxon>
        <taxon>Acari</taxon>
        <taxon>Acariformes</taxon>
        <taxon>Sarcoptiformes</taxon>
        <taxon>Astigmata</taxon>
        <taxon>Psoroptidia</taxon>
        <taxon>Sarcoptoidea</taxon>
        <taxon>Sarcoptidae</taxon>
        <taxon>Sarcoptinae</taxon>
        <taxon>Sarcoptes</taxon>
    </lineage>
</organism>
<dbReference type="Pfam" id="PF09174">
    <property type="entry name" value="Maf1"/>
    <property type="match status" value="1"/>
</dbReference>
<gene>
    <name evidence="3" type="ORF">QR98_0034050</name>
</gene>
<name>A0A132A297_SARSC</name>
<comment type="similarity">
    <text evidence="1">Belongs to the MAF1 family.</text>
</comment>
<proteinExistence type="inferred from homology"/>
<dbReference type="PIRSF" id="PIRSF037240">
    <property type="entry name" value="RNA_polIII_Trep_MAF1"/>
    <property type="match status" value="1"/>
</dbReference>
<dbReference type="Proteomes" id="UP000616769">
    <property type="component" value="Unassembled WGS sequence"/>
</dbReference>
<accession>A0A132A297</accession>
<dbReference type="VEuPathDB" id="VectorBase:SSCA004355"/>
<dbReference type="InterPro" id="IPR038564">
    <property type="entry name" value="Maf1_sf"/>
</dbReference>
<comment type="caution">
    <text evidence="3">The sequence shown here is derived from an EMBL/GenBank/DDBJ whole genome shotgun (WGS) entry which is preliminary data.</text>
</comment>
<dbReference type="InterPro" id="IPR015257">
    <property type="entry name" value="Maf1"/>
</dbReference>
<dbReference type="GO" id="GO:0016480">
    <property type="term" value="P:negative regulation of transcription by RNA polymerase III"/>
    <property type="evidence" value="ECO:0007669"/>
    <property type="project" value="InterPro"/>
</dbReference>
<dbReference type="GO" id="GO:0005634">
    <property type="term" value="C:nucleus"/>
    <property type="evidence" value="ECO:0007669"/>
    <property type="project" value="TreeGrafter"/>
</dbReference>
<dbReference type="OMA" id="IWAYYYF"/>
<sequence>MKFLEHSHFEALNSAFNFDAGVYQISGRLESYSCKLVVSEKRLFKLWNGTDGHSPNDLETLSPPNGSFNNRMEFLSNLEQFQCNKISRKTLFYLISTLNASFNPDYDFSHCRGEEFSREPCIKDVMDSVDSTFFNTSAREEYNEIKSQLWSAIDNHINLSDCEIYRFHPNPSFDLNNEKSIWAYYYFFYSKKLKRVVFFTFCANR</sequence>
<dbReference type="Gene3D" id="3.40.1000.50">
    <property type="entry name" value="Repressor of RNA polymerase III transcription Maf1"/>
    <property type="match status" value="1"/>
</dbReference>
<protein>
    <recommendedName>
        <fullName evidence="2">Repressor of RNA polymerase III transcription MAF1 homolog</fullName>
    </recommendedName>
</protein>
<evidence type="ECO:0000256" key="1">
    <source>
        <dbReference type="ARBA" id="ARBA00006231"/>
    </source>
</evidence>
<dbReference type="EMBL" id="JXLN01010014">
    <property type="protein sequence ID" value="KPM04949.1"/>
    <property type="molecule type" value="Genomic_DNA"/>
</dbReference>
<evidence type="ECO:0000313" key="3">
    <source>
        <dbReference type="EMBL" id="KPM04949.1"/>
    </source>
</evidence>
<dbReference type="AlphaFoldDB" id="A0A132A297"/>
<evidence type="ECO:0000313" key="4">
    <source>
        <dbReference type="Proteomes" id="UP000616769"/>
    </source>
</evidence>
<dbReference type="PANTHER" id="PTHR22504:SF0">
    <property type="entry name" value="REPRESSOR OF RNA POLYMERASE III TRANSCRIPTION MAF1 HOMOLOG"/>
    <property type="match status" value="1"/>
</dbReference>
<dbReference type="PANTHER" id="PTHR22504">
    <property type="entry name" value="REPRESSOR OF RNA POLYMERASE III TRANSCRIPTION MAF1"/>
    <property type="match status" value="1"/>
</dbReference>
<evidence type="ECO:0000256" key="2">
    <source>
        <dbReference type="ARBA" id="ARBA00020829"/>
    </source>
</evidence>
<dbReference type="OrthoDB" id="277029at2759"/>